<dbReference type="RefSeq" id="WP_275089147.1">
    <property type="nucleotide sequence ID" value="NZ_CP119078.1"/>
</dbReference>
<feature type="region of interest" description="Disordered" evidence="1">
    <location>
        <begin position="207"/>
        <end position="232"/>
    </location>
</feature>
<keyword evidence="2" id="KW-0812">Transmembrane</keyword>
<organism evidence="3 4">
    <name type="scientific">Legionella cardiaca</name>
    <dbReference type="NCBI Taxonomy" id="1071983"/>
    <lineage>
        <taxon>Bacteria</taxon>
        <taxon>Pseudomonadati</taxon>
        <taxon>Pseudomonadota</taxon>
        <taxon>Gammaproteobacteria</taxon>
        <taxon>Legionellales</taxon>
        <taxon>Legionellaceae</taxon>
        <taxon>Legionella</taxon>
    </lineage>
</organism>
<evidence type="ECO:0000256" key="2">
    <source>
        <dbReference type="SAM" id="Phobius"/>
    </source>
</evidence>
<evidence type="ECO:0000313" key="4">
    <source>
        <dbReference type="Proteomes" id="UP001222087"/>
    </source>
</evidence>
<name>A0ABY8AS94_9GAMM</name>
<feature type="transmembrane region" description="Helical" evidence="2">
    <location>
        <begin position="338"/>
        <end position="359"/>
    </location>
</feature>
<gene>
    <name evidence="3" type="ORF">PXX05_00750</name>
</gene>
<reference evidence="3 4" key="1">
    <citation type="submission" date="2023-02" db="EMBL/GenBank/DDBJ databases">
        <title>Genome Sequence of L. cardiaca H63T.</title>
        <authorList>
            <person name="Lopez A.E."/>
            <person name="Cianciotto N.P."/>
        </authorList>
    </citation>
    <scope>NUCLEOTIDE SEQUENCE [LARGE SCALE GENOMIC DNA]</scope>
    <source>
        <strain evidence="3 4">H63</strain>
    </source>
</reference>
<evidence type="ECO:0000256" key="1">
    <source>
        <dbReference type="SAM" id="MobiDB-lite"/>
    </source>
</evidence>
<dbReference type="Proteomes" id="UP001222087">
    <property type="component" value="Chromosome"/>
</dbReference>
<evidence type="ECO:0008006" key="5">
    <source>
        <dbReference type="Google" id="ProtNLM"/>
    </source>
</evidence>
<proteinExistence type="predicted"/>
<protein>
    <recommendedName>
        <fullName evidence="5">Dot/Icm T4SS effector</fullName>
    </recommendedName>
</protein>
<keyword evidence="2" id="KW-0472">Membrane</keyword>
<accession>A0ABY8AS94</accession>
<keyword evidence="4" id="KW-1185">Reference proteome</keyword>
<dbReference type="EMBL" id="CP119078">
    <property type="protein sequence ID" value="WED43334.1"/>
    <property type="molecule type" value="Genomic_DNA"/>
</dbReference>
<keyword evidence="2" id="KW-1133">Transmembrane helix</keyword>
<feature type="compositionally biased region" description="Polar residues" evidence="1">
    <location>
        <begin position="209"/>
        <end position="232"/>
    </location>
</feature>
<evidence type="ECO:0000313" key="3">
    <source>
        <dbReference type="EMBL" id="WED43334.1"/>
    </source>
</evidence>
<sequence>MNPLLPLMRSEKPLGIDQQLAKGDVASALKDAFTVLTGAAGLSLSSEIPVFFSIDSNETAYNPYIPFEDKFEEAIAEHIGTPNAKICHMRLYADESGRAHWHSLFAEMDEDGNLKQITITDSRLKDGGGITAQKDIDNNLFLRENANKIKFIAGESQPFGVHICWIYCLANLASLAACGKVYQSKTKHLGIELADIIERHSKLKKHSSALATTTKQITETPLSSPPRSELTDATTEIIERQEDSPSDEITFTSKKTQTATSSLNNLSHFGLFPPVEDKQEKPSEIEISNSTSALAIADPNQSSLALKWGGASSLFVGAGTCIVGGLSLTPLLPLSLPFSIALISVGVALALAGIVMLAVEHFSQKNLESGDVNTPSVVL</sequence>